<accession>A0A368FQN8</accession>
<dbReference type="GO" id="GO:0016485">
    <property type="term" value="P:protein processing"/>
    <property type="evidence" value="ECO:0007669"/>
    <property type="project" value="TreeGrafter"/>
</dbReference>
<comment type="caution">
    <text evidence="2">The sequence shown here is derived from an EMBL/GenBank/DDBJ whole genome shotgun (WGS) entry which is preliminary data.</text>
</comment>
<name>A0A368FQN8_ANCCA</name>
<gene>
    <name evidence="2" type="ORF">ANCCAN_19629</name>
</gene>
<dbReference type="EMBL" id="JOJR01000770">
    <property type="protein sequence ID" value="RCN34534.1"/>
    <property type="molecule type" value="Genomic_DNA"/>
</dbReference>
<dbReference type="Pfam" id="PF01431">
    <property type="entry name" value="Peptidase_M13"/>
    <property type="match status" value="1"/>
</dbReference>
<dbReference type="PANTHER" id="PTHR11733">
    <property type="entry name" value="ZINC METALLOPROTEASE FAMILY M13 NEPRILYSIN-RELATED"/>
    <property type="match status" value="1"/>
</dbReference>
<dbReference type="GO" id="GO:0004222">
    <property type="term" value="F:metalloendopeptidase activity"/>
    <property type="evidence" value="ECO:0007669"/>
    <property type="project" value="InterPro"/>
</dbReference>
<dbReference type="PANTHER" id="PTHR11733:SF188">
    <property type="entry name" value="NEPRILYSIN"/>
    <property type="match status" value="1"/>
</dbReference>
<dbReference type="InterPro" id="IPR018497">
    <property type="entry name" value="Peptidase_M13_C"/>
</dbReference>
<feature type="domain" description="Peptidase M13 C-terminal" evidence="1">
    <location>
        <begin position="8"/>
        <end position="102"/>
    </location>
</feature>
<evidence type="ECO:0000259" key="1">
    <source>
        <dbReference type="Pfam" id="PF01431"/>
    </source>
</evidence>
<dbReference type="OrthoDB" id="5873741at2759"/>
<dbReference type="InterPro" id="IPR000718">
    <property type="entry name" value="Peptidase_M13"/>
</dbReference>
<dbReference type="SUPFAM" id="SSF55486">
    <property type="entry name" value="Metalloproteases ('zincins'), catalytic domain"/>
    <property type="match status" value="1"/>
</dbReference>
<reference evidence="2 3" key="1">
    <citation type="submission" date="2014-10" db="EMBL/GenBank/DDBJ databases">
        <title>Draft genome of the hookworm Ancylostoma caninum.</title>
        <authorList>
            <person name="Mitreva M."/>
        </authorList>
    </citation>
    <scope>NUCLEOTIDE SEQUENCE [LARGE SCALE GENOMIC DNA]</scope>
    <source>
        <strain evidence="2 3">Baltimore</strain>
    </source>
</reference>
<dbReference type="InterPro" id="IPR024079">
    <property type="entry name" value="MetalloPept_cat_dom_sf"/>
</dbReference>
<dbReference type="Gene3D" id="3.40.390.10">
    <property type="entry name" value="Collagenase (Catalytic Domain)"/>
    <property type="match status" value="1"/>
</dbReference>
<sequence>MHHNLFPGLLAAHKAFSRQIKKGELRLPGLERYTPEQIFWITYGNSLCTHQTDLNLFLKLQEGSYSPSQCRVNQALQNLPAFAHDFACIPDAPMAPTADKQCPVWRNE</sequence>
<dbReference type="Proteomes" id="UP000252519">
    <property type="component" value="Unassembled WGS sequence"/>
</dbReference>
<protein>
    <submittedName>
        <fullName evidence="2">Peptidase family M13</fullName>
    </submittedName>
</protein>
<dbReference type="AlphaFoldDB" id="A0A368FQN8"/>
<keyword evidence="3" id="KW-1185">Reference proteome</keyword>
<dbReference type="PROSITE" id="PS51885">
    <property type="entry name" value="NEPRILYSIN"/>
    <property type="match status" value="1"/>
</dbReference>
<evidence type="ECO:0000313" key="2">
    <source>
        <dbReference type="EMBL" id="RCN34534.1"/>
    </source>
</evidence>
<evidence type="ECO:0000313" key="3">
    <source>
        <dbReference type="Proteomes" id="UP000252519"/>
    </source>
</evidence>
<dbReference type="GO" id="GO:0005886">
    <property type="term" value="C:plasma membrane"/>
    <property type="evidence" value="ECO:0007669"/>
    <property type="project" value="TreeGrafter"/>
</dbReference>
<dbReference type="STRING" id="29170.A0A368FQN8"/>
<proteinExistence type="predicted"/>
<organism evidence="2 3">
    <name type="scientific">Ancylostoma caninum</name>
    <name type="common">Dog hookworm</name>
    <dbReference type="NCBI Taxonomy" id="29170"/>
    <lineage>
        <taxon>Eukaryota</taxon>
        <taxon>Metazoa</taxon>
        <taxon>Ecdysozoa</taxon>
        <taxon>Nematoda</taxon>
        <taxon>Chromadorea</taxon>
        <taxon>Rhabditida</taxon>
        <taxon>Rhabditina</taxon>
        <taxon>Rhabditomorpha</taxon>
        <taxon>Strongyloidea</taxon>
        <taxon>Ancylostomatidae</taxon>
        <taxon>Ancylostomatinae</taxon>
        <taxon>Ancylostoma</taxon>
    </lineage>
</organism>